<feature type="domain" description="ChsH2 C-terminal OB-fold" evidence="1">
    <location>
        <begin position="66"/>
        <end position="123"/>
    </location>
</feature>
<reference evidence="2 3" key="1">
    <citation type="submission" date="2017-01" db="EMBL/GenBank/DDBJ databases">
        <authorList>
            <person name="Mah S.A."/>
            <person name="Swanson W.J."/>
            <person name="Moy G.W."/>
            <person name="Vacquier V.D."/>
        </authorList>
    </citation>
    <scope>NUCLEOTIDE SEQUENCE [LARGE SCALE GENOMIC DNA]</scope>
    <source>
        <strain evidence="2 3">DSM 26375</strain>
    </source>
</reference>
<evidence type="ECO:0000313" key="2">
    <source>
        <dbReference type="EMBL" id="SIT17655.1"/>
    </source>
</evidence>
<protein>
    <submittedName>
        <fullName evidence="2">Short-chain dehydrogenase</fullName>
    </submittedName>
</protein>
<accession>A0A1N7Q489</accession>
<dbReference type="InterPro" id="IPR036291">
    <property type="entry name" value="NAD(P)-bd_dom_sf"/>
</dbReference>
<keyword evidence="3" id="KW-1185">Reference proteome</keyword>
<dbReference type="PANTHER" id="PTHR34075">
    <property type="entry name" value="BLR3430 PROTEIN"/>
    <property type="match status" value="1"/>
</dbReference>
<dbReference type="EMBL" id="FTOT01000007">
    <property type="protein sequence ID" value="SIT17655.1"/>
    <property type="molecule type" value="Genomic_DNA"/>
</dbReference>
<dbReference type="InterPro" id="IPR002347">
    <property type="entry name" value="SDR_fam"/>
</dbReference>
<evidence type="ECO:0000313" key="3">
    <source>
        <dbReference type="Proteomes" id="UP000186141"/>
    </source>
</evidence>
<dbReference type="SUPFAM" id="SSF50249">
    <property type="entry name" value="Nucleic acid-binding proteins"/>
    <property type="match status" value="1"/>
</dbReference>
<name>A0A1N7Q489_9RHOB</name>
<dbReference type="RefSeq" id="WP_076533127.1">
    <property type="nucleotide sequence ID" value="NZ_BMEH01000007.1"/>
</dbReference>
<dbReference type="InterPro" id="IPR012340">
    <property type="entry name" value="NA-bd_OB-fold"/>
</dbReference>
<dbReference type="InterPro" id="IPR052513">
    <property type="entry name" value="Thioester_dehydratase-like"/>
</dbReference>
<organism evidence="2 3">
    <name type="scientific">Gemmobacter megaterium</name>
    <dbReference type="NCBI Taxonomy" id="1086013"/>
    <lineage>
        <taxon>Bacteria</taxon>
        <taxon>Pseudomonadati</taxon>
        <taxon>Pseudomonadota</taxon>
        <taxon>Alphaproteobacteria</taxon>
        <taxon>Rhodobacterales</taxon>
        <taxon>Paracoccaceae</taxon>
        <taxon>Gemmobacter</taxon>
    </lineage>
</organism>
<dbReference type="PANTHER" id="PTHR34075:SF5">
    <property type="entry name" value="BLR3430 PROTEIN"/>
    <property type="match status" value="1"/>
</dbReference>
<dbReference type="AlphaFoldDB" id="A0A1N7Q489"/>
<dbReference type="OrthoDB" id="7323764at2"/>
<evidence type="ECO:0000259" key="1">
    <source>
        <dbReference type="Pfam" id="PF01796"/>
    </source>
</evidence>
<dbReference type="STRING" id="1086013.SAMN05421774_10769"/>
<sequence length="407" mass="42887">MRARKNPLLRTRRPLLPPGARSRAAHLLAAAAGQGRFELPCCTACGRFAWPMPELCPACLSEVALQPAPAAGRVISATTAEVPADAYFRERAPWRVGLVQMDCGPQAVVHLGPDCAPGDKVALNLMLDRAGQAVLFAAKKGQDMTADPQWHEMTANPRDRRVLITDARHVAALPLARALVKAGAQTVVVGVPEDWKPLPARAEFATIPGVTLLPLDLVSDRSVEDLARDIGGKVEILINTADWPRPGGLGAPTAAADARQAMEVVAFGLMRLARVFGPAMAGRGADGDGGAVAWVNVGSVFGRAHPPVLAGYAAAHAAALAFGQALRADLAQGGVRLLTVLSGPTEDDWFQTFVQPKVGGKALADAIVMGLMKGLEEVVVGDLARDLLDRLAENPKALERELAQGRF</sequence>
<dbReference type="Gene3D" id="3.40.50.720">
    <property type="entry name" value="NAD(P)-binding Rossmann-like Domain"/>
    <property type="match status" value="1"/>
</dbReference>
<dbReference type="SUPFAM" id="SSF51735">
    <property type="entry name" value="NAD(P)-binding Rossmann-fold domains"/>
    <property type="match status" value="1"/>
</dbReference>
<gene>
    <name evidence="2" type="ORF">SAMN05421774_10769</name>
</gene>
<dbReference type="Pfam" id="PF00106">
    <property type="entry name" value="adh_short"/>
    <property type="match status" value="1"/>
</dbReference>
<proteinExistence type="predicted"/>
<dbReference type="InterPro" id="IPR002878">
    <property type="entry name" value="ChsH2_C"/>
</dbReference>
<dbReference type="Proteomes" id="UP000186141">
    <property type="component" value="Unassembled WGS sequence"/>
</dbReference>
<dbReference type="Pfam" id="PF01796">
    <property type="entry name" value="OB_ChsH2_C"/>
    <property type="match status" value="1"/>
</dbReference>